<dbReference type="EMBL" id="RWGX01000004">
    <property type="protein sequence ID" value="RVU88132.1"/>
    <property type="molecule type" value="Genomic_DNA"/>
</dbReference>
<sequence length="128" mass="14945">MITNWDSDEDSLKIDFFKYKKGSNFKIVESKNSDFIIENNKSLKILYLTPKFKNEGEINSDIVLTINDSLKYKFENIQSIRDTTHLSFTLGRRYTIFYKINATVNNQIIKGEDSFIVLDSKSSLKIKK</sequence>
<accession>A0A0X8BZH7</accession>
<comment type="caution">
    <text evidence="1">The sequence shown here is derived from an EMBL/GenBank/DDBJ whole genome shotgun (WGS) entry which is preliminary data.</text>
</comment>
<name>A0A0X8BZH7_9FLAO</name>
<evidence type="ECO:0000313" key="1">
    <source>
        <dbReference type="EMBL" id="RVU88132.1"/>
    </source>
</evidence>
<dbReference type="AlphaFoldDB" id="A0A0X8BZH7"/>
<dbReference type="OrthoDB" id="1341726at2"/>
<dbReference type="GeneID" id="56894516"/>
<organism evidence="1">
    <name type="scientific">Flavobacterium columnare</name>
    <dbReference type="NCBI Taxonomy" id="996"/>
    <lineage>
        <taxon>Bacteria</taxon>
        <taxon>Pseudomonadati</taxon>
        <taxon>Bacteroidota</taxon>
        <taxon>Flavobacteriia</taxon>
        <taxon>Flavobacteriales</taxon>
        <taxon>Flavobacteriaceae</taxon>
        <taxon>Flavobacterium</taxon>
    </lineage>
</organism>
<dbReference type="KEGG" id="fcv:AWN65_00665"/>
<gene>
    <name evidence="1" type="ORF">EJB19_07975</name>
</gene>
<proteinExistence type="predicted"/>
<reference evidence="1" key="1">
    <citation type="submission" date="2018-12" db="EMBL/GenBank/DDBJ databases">
        <title>Draft genome sequence of Flaovobacterium columnare BGFS27 isolated from channel catfish in Alabama.</title>
        <authorList>
            <person name="Cai W."/>
            <person name="Arias C."/>
        </authorList>
    </citation>
    <scope>NUCLEOTIDE SEQUENCE [LARGE SCALE GENOMIC DNA]</scope>
    <source>
        <strain evidence="1">BGFS27</strain>
    </source>
</reference>
<dbReference type="RefSeq" id="WP_060381392.1">
    <property type="nucleotide sequence ID" value="NZ_RWGX02000016.1"/>
</dbReference>
<dbReference type="KEGG" id="fcv:AWN65_01835"/>
<protein>
    <submittedName>
        <fullName evidence="1">Uncharacterized protein</fullName>
    </submittedName>
</protein>